<proteinExistence type="predicted"/>
<evidence type="ECO:0000313" key="2">
    <source>
        <dbReference type="EMBL" id="RKP13585.1"/>
    </source>
</evidence>
<organism evidence="2 3">
    <name type="scientific">Piptocephalis cylindrospora</name>
    <dbReference type="NCBI Taxonomy" id="1907219"/>
    <lineage>
        <taxon>Eukaryota</taxon>
        <taxon>Fungi</taxon>
        <taxon>Fungi incertae sedis</taxon>
        <taxon>Zoopagomycota</taxon>
        <taxon>Zoopagomycotina</taxon>
        <taxon>Zoopagomycetes</taxon>
        <taxon>Zoopagales</taxon>
        <taxon>Piptocephalidaceae</taxon>
        <taxon>Piptocephalis</taxon>
    </lineage>
</organism>
<evidence type="ECO:0000256" key="1">
    <source>
        <dbReference type="SAM" id="MobiDB-lite"/>
    </source>
</evidence>
<reference evidence="3" key="1">
    <citation type="journal article" date="2018" name="Nat. Microbiol.">
        <title>Leveraging single-cell genomics to expand the fungal tree of life.</title>
        <authorList>
            <person name="Ahrendt S.R."/>
            <person name="Quandt C.A."/>
            <person name="Ciobanu D."/>
            <person name="Clum A."/>
            <person name="Salamov A."/>
            <person name="Andreopoulos B."/>
            <person name="Cheng J.F."/>
            <person name="Woyke T."/>
            <person name="Pelin A."/>
            <person name="Henrissat B."/>
            <person name="Reynolds N.K."/>
            <person name="Benny G.L."/>
            <person name="Smith M.E."/>
            <person name="James T.Y."/>
            <person name="Grigoriev I.V."/>
        </authorList>
    </citation>
    <scope>NUCLEOTIDE SEQUENCE [LARGE SCALE GENOMIC DNA]</scope>
</reference>
<dbReference type="OrthoDB" id="329563at2759"/>
<name>A0A4P9Y3W3_9FUNG</name>
<sequence length="215" mass="23950">MTTTATEDPSPPTAASDEKDQVLSLTRDRLTDLVYWSLDHLLHDDAIFYAEALLATEGMREEECDESTALLATCLLRSGSPGRTIAALETRDLGPLSAYWYARALMAVQRWDEASEHLQALMRHPCYTRPLVPSMTGGGLLVRRCFRVDRSALLLAYGQCQVEKARGVQANHILHLQEDQPLTGHIKWAKEALGEALRENPFLWSASHSLAHGKL</sequence>
<protein>
    <submittedName>
        <fullName evidence="2">Uncharacterized protein</fullName>
    </submittedName>
</protein>
<dbReference type="Gene3D" id="1.25.40.10">
    <property type="entry name" value="Tetratricopeptide repeat domain"/>
    <property type="match status" value="1"/>
</dbReference>
<accession>A0A4P9Y3W3</accession>
<evidence type="ECO:0000313" key="3">
    <source>
        <dbReference type="Proteomes" id="UP000267251"/>
    </source>
</evidence>
<dbReference type="Pfam" id="PF12895">
    <property type="entry name" value="ANAPC3"/>
    <property type="match status" value="1"/>
</dbReference>
<feature type="region of interest" description="Disordered" evidence="1">
    <location>
        <begin position="1"/>
        <end position="20"/>
    </location>
</feature>
<dbReference type="EMBL" id="KZ987987">
    <property type="protein sequence ID" value="RKP13585.1"/>
    <property type="molecule type" value="Genomic_DNA"/>
</dbReference>
<dbReference type="Proteomes" id="UP000267251">
    <property type="component" value="Unassembled WGS sequence"/>
</dbReference>
<dbReference type="InterPro" id="IPR011990">
    <property type="entry name" value="TPR-like_helical_dom_sf"/>
</dbReference>
<keyword evidence="3" id="KW-1185">Reference proteome</keyword>
<dbReference type="AlphaFoldDB" id="A0A4P9Y3W3"/>
<gene>
    <name evidence="2" type="ORF">BJ684DRAFT_19940</name>
</gene>